<dbReference type="Pfam" id="PF11970">
    <property type="entry name" value="GPR_Gpa2_C"/>
    <property type="match status" value="1"/>
</dbReference>
<accession>A0A4T0BMT7</accession>
<evidence type="ECO:0000256" key="4">
    <source>
        <dbReference type="ARBA" id="ARBA00023136"/>
    </source>
</evidence>
<feature type="domain" description="Glucose receptor Git3-like N-terminal" evidence="6">
    <location>
        <begin position="7"/>
        <end position="195"/>
    </location>
</feature>
<dbReference type="EMBL" id="QZBZ01000134">
    <property type="protein sequence ID" value="TIA35298.1"/>
    <property type="molecule type" value="Genomic_DNA"/>
</dbReference>
<evidence type="ECO:0008006" key="10">
    <source>
        <dbReference type="Google" id="ProtNLM"/>
    </source>
</evidence>
<feature type="transmembrane region" description="Helical" evidence="5">
    <location>
        <begin position="88"/>
        <end position="107"/>
    </location>
</feature>
<feature type="domain" description="G protein-coupled receptor GPR1/2/3 C-terminal" evidence="7">
    <location>
        <begin position="316"/>
        <end position="375"/>
    </location>
</feature>
<sequence>MVFRPSLQILTLAASFLSCTATFAALCYVFTIRRRSQKSLRHALVINLLVAEFINSTNNSVSGFMSLMNAGILKAGSSCTANGFLGQFSVQAVDFGVLSIAISTLALVYSPTHDSKQSLLFRCVACSLVWLIGLTTSCIVLGLQAFGPVSGNWCWIEKNRLALRYGLVHGWRFGVILGIFAIYVCIIIKLCRQYSWLRRHTYGGHAGINTESTDVGQTSAKREFVIPNPSLDHGLLGYGENKIGMSKIVNVFKGPQRDALLTAPTAHVRSDGQYTATIHDHKRAQSLLKIESVQTSNTGATRSLQPAFKDPRIRIVAQMTAYPTLYVLLWIPGIVNRGVEASGRTSITLQYLQASTQLIGLVDSIVFAAQQRNWRATHRAQF</sequence>
<dbReference type="InterPro" id="IPR022596">
    <property type="entry name" value="GPR1/2/3_C"/>
</dbReference>
<keyword evidence="2 5" id="KW-0812">Transmembrane</keyword>
<evidence type="ECO:0000256" key="1">
    <source>
        <dbReference type="ARBA" id="ARBA00004141"/>
    </source>
</evidence>
<dbReference type="Pfam" id="PF11710">
    <property type="entry name" value="Git3"/>
    <property type="match status" value="1"/>
</dbReference>
<dbReference type="PANTHER" id="PTHR23112:SF37">
    <property type="entry name" value="G PROTEIN-COUPLED RECEPTOR GPR1"/>
    <property type="match status" value="1"/>
</dbReference>
<dbReference type="Proteomes" id="UP000308724">
    <property type="component" value="Unassembled WGS sequence"/>
</dbReference>
<feature type="transmembrane region" description="Helical" evidence="5">
    <location>
        <begin position="119"/>
        <end position="143"/>
    </location>
</feature>
<evidence type="ECO:0000259" key="6">
    <source>
        <dbReference type="Pfam" id="PF11710"/>
    </source>
</evidence>
<evidence type="ECO:0000256" key="2">
    <source>
        <dbReference type="ARBA" id="ARBA00022692"/>
    </source>
</evidence>
<dbReference type="AlphaFoldDB" id="A0A4T0BMT7"/>
<evidence type="ECO:0000259" key="7">
    <source>
        <dbReference type="Pfam" id="PF11970"/>
    </source>
</evidence>
<gene>
    <name evidence="8" type="ORF">D6C78_06238</name>
</gene>
<dbReference type="InterPro" id="IPR023041">
    <property type="entry name" value="Glucose_rcpt_Git3-like_N"/>
</dbReference>
<dbReference type="GO" id="GO:0005886">
    <property type="term" value="C:plasma membrane"/>
    <property type="evidence" value="ECO:0007669"/>
    <property type="project" value="TreeGrafter"/>
</dbReference>
<feature type="transmembrane region" description="Helical" evidence="5">
    <location>
        <begin position="44"/>
        <end position="68"/>
    </location>
</feature>
<evidence type="ECO:0000256" key="3">
    <source>
        <dbReference type="ARBA" id="ARBA00022989"/>
    </source>
</evidence>
<name>A0A4T0BMT7_AURPU</name>
<evidence type="ECO:0000313" key="8">
    <source>
        <dbReference type="EMBL" id="TIA35298.1"/>
    </source>
</evidence>
<dbReference type="PANTHER" id="PTHR23112">
    <property type="entry name" value="G PROTEIN-COUPLED RECEPTOR 157-RELATED"/>
    <property type="match status" value="1"/>
</dbReference>
<dbReference type="Gene3D" id="1.20.1070.10">
    <property type="entry name" value="Rhodopsin 7-helix transmembrane proteins"/>
    <property type="match status" value="1"/>
</dbReference>
<keyword evidence="3 5" id="KW-1133">Transmembrane helix</keyword>
<dbReference type="GO" id="GO:0004930">
    <property type="term" value="F:G protein-coupled receptor activity"/>
    <property type="evidence" value="ECO:0007669"/>
    <property type="project" value="TreeGrafter"/>
</dbReference>
<reference evidence="8 9" key="1">
    <citation type="submission" date="2018-10" db="EMBL/GenBank/DDBJ databases">
        <title>Fifty Aureobasidium pullulans genomes reveal a recombining polyextremotolerant generalist.</title>
        <authorList>
            <person name="Gostincar C."/>
            <person name="Turk M."/>
            <person name="Zajc J."/>
            <person name="Gunde-Cimerman N."/>
        </authorList>
    </citation>
    <scope>NUCLEOTIDE SEQUENCE [LARGE SCALE GENOMIC DNA]</scope>
    <source>
        <strain evidence="8 9">EXF-1645</strain>
    </source>
</reference>
<evidence type="ECO:0000313" key="9">
    <source>
        <dbReference type="Proteomes" id="UP000308724"/>
    </source>
</evidence>
<evidence type="ECO:0000256" key="5">
    <source>
        <dbReference type="SAM" id="Phobius"/>
    </source>
</evidence>
<protein>
    <recommendedName>
        <fullName evidence="10">Glucose receptor Git3 N-terminal domain-containing protein</fullName>
    </recommendedName>
</protein>
<dbReference type="PROSITE" id="PS51257">
    <property type="entry name" value="PROKAR_LIPOPROTEIN"/>
    <property type="match status" value="1"/>
</dbReference>
<comment type="subcellular location">
    <subcellularLocation>
        <location evidence="1">Membrane</location>
        <topology evidence="1">Multi-pass membrane protein</topology>
    </subcellularLocation>
</comment>
<dbReference type="GO" id="GO:0007189">
    <property type="term" value="P:adenylate cyclase-activating G protein-coupled receptor signaling pathway"/>
    <property type="evidence" value="ECO:0007669"/>
    <property type="project" value="TreeGrafter"/>
</dbReference>
<feature type="transmembrane region" description="Helical" evidence="5">
    <location>
        <begin position="12"/>
        <end position="32"/>
    </location>
</feature>
<keyword evidence="4 5" id="KW-0472">Membrane</keyword>
<organism evidence="8 9">
    <name type="scientific">Aureobasidium pullulans</name>
    <name type="common">Black yeast</name>
    <name type="synonym">Pullularia pullulans</name>
    <dbReference type="NCBI Taxonomy" id="5580"/>
    <lineage>
        <taxon>Eukaryota</taxon>
        <taxon>Fungi</taxon>
        <taxon>Dikarya</taxon>
        <taxon>Ascomycota</taxon>
        <taxon>Pezizomycotina</taxon>
        <taxon>Dothideomycetes</taxon>
        <taxon>Dothideomycetidae</taxon>
        <taxon>Dothideales</taxon>
        <taxon>Saccotheciaceae</taxon>
        <taxon>Aureobasidium</taxon>
    </lineage>
</organism>
<dbReference type="SUPFAM" id="SSF81321">
    <property type="entry name" value="Family A G protein-coupled receptor-like"/>
    <property type="match status" value="1"/>
</dbReference>
<feature type="transmembrane region" description="Helical" evidence="5">
    <location>
        <begin position="171"/>
        <end position="191"/>
    </location>
</feature>
<comment type="caution">
    <text evidence="8">The sequence shown here is derived from an EMBL/GenBank/DDBJ whole genome shotgun (WGS) entry which is preliminary data.</text>
</comment>
<proteinExistence type="predicted"/>